<dbReference type="Gene3D" id="3.30.70.270">
    <property type="match status" value="1"/>
</dbReference>
<proteinExistence type="predicted"/>
<feature type="domain" description="EAL" evidence="8">
    <location>
        <begin position="539"/>
        <end position="795"/>
    </location>
</feature>
<dbReference type="SUPFAM" id="SSF141868">
    <property type="entry name" value="EAL domain-like"/>
    <property type="match status" value="1"/>
</dbReference>
<dbReference type="PANTHER" id="PTHR44757">
    <property type="entry name" value="DIGUANYLATE CYCLASE DGCP"/>
    <property type="match status" value="1"/>
</dbReference>
<dbReference type="NCBIfam" id="TIGR00254">
    <property type="entry name" value="GGDEF"/>
    <property type="match status" value="1"/>
</dbReference>
<dbReference type="Pfam" id="PF00990">
    <property type="entry name" value="GGDEF"/>
    <property type="match status" value="1"/>
</dbReference>
<feature type="domain" description="PAC" evidence="7">
    <location>
        <begin position="313"/>
        <end position="365"/>
    </location>
</feature>
<evidence type="ECO:0000313" key="11">
    <source>
        <dbReference type="EMBL" id="AUM11258.1"/>
    </source>
</evidence>
<dbReference type="CDD" id="cd01949">
    <property type="entry name" value="GGDEF"/>
    <property type="match status" value="1"/>
</dbReference>
<evidence type="ECO:0000256" key="1">
    <source>
        <dbReference type="ARBA" id="ARBA00001946"/>
    </source>
</evidence>
<dbReference type="GO" id="GO:0007165">
    <property type="term" value="P:signal transduction"/>
    <property type="evidence" value="ECO:0007669"/>
    <property type="project" value="InterPro"/>
</dbReference>
<dbReference type="GO" id="GO:0071111">
    <property type="term" value="F:cyclic-guanylate-specific phosphodiesterase activity"/>
    <property type="evidence" value="ECO:0007669"/>
    <property type="project" value="UniProtKB-EC"/>
</dbReference>
<keyword evidence="3" id="KW-0973">c-di-GMP</keyword>
<dbReference type="PROSITE" id="PS50112">
    <property type="entry name" value="PAS"/>
    <property type="match status" value="1"/>
</dbReference>
<dbReference type="Pfam" id="PF00672">
    <property type="entry name" value="HAMP"/>
    <property type="match status" value="1"/>
</dbReference>
<feature type="domain" description="PAS" evidence="6">
    <location>
        <begin position="240"/>
        <end position="310"/>
    </location>
</feature>
<evidence type="ECO:0000256" key="5">
    <source>
        <dbReference type="SAM" id="Phobius"/>
    </source>
</evidence>
<feature type="transmembrane region" description="Helical" evidence="5">
    <location>
        <begin position="155"/>
        <end position="178"/>
    </location>
</feature>
<evidence type="ECO:0000256" key="4">
    <source>
        <dbReference type="ARBA" id="ARBA00051114"/>
    </source>
</evidence>
<dbReference type="Proteomes" id="UP000235116">
    <property type="component" value="Chromosome"/>
</dbReference>
<dbReference type="InterPro" id="IPR001610">
    <property type="entry name" value="PAC"/>
</dbReference>
<evidence type="ECO:0000256" key="3">
    <source>
        <dbReference type="ARBA" id="ARBA00022636"/>
    </source>
</evidence>
<keyword evidence="5" id="KW-0812">Transmembrane</keyword>
<feature type="domain" description="GGDEF" evidence="10">
    <location>
        <begin position="397"/>
        <end position="530"/>
    </location>
</feature>
<dbReference type="GO" id="GO:0071732">
    <property type="term" value="P:cellular response to nitric oxide"/>
    <property type="evidence" value="ECO:0007669"/>
    <property type="project" value="UniProtKB-ARBA"/>
</dbReference>
<dbReference type="EC" id="3.1.4.52" evidence="2"/>
<dbReference type="SUPFAM" id="SSF55785">
    <property type="entry name" value="PYP-like sensor domain (PAS domain)"/>
    <property type="match status" value="1"/>
</dbReference>
<dbReference type="PROSITE" id="PS50883">
    <property type="entry name" value="EAL"/>
    <property type="match status" value="1"/>
</dbReference>
<gene>
    <name evidence="11" type="ORF">Kalk_01920</name>
</gene>
<dbReference type="FunFam" id="3.20.20.450:FF:000001">
    <property type="entry name" value="Cyclic di-GMP phosphodiesterase yahA"/>
    <property type="match status" value="1"/>
</dbReference>
<evidence type="ECO:0000259" key="6">
    <source>
        <dbReference type="PROSITE" id="PS50112"/>
    </source>
</evidence>
<evidence type="ECO:0000259" key="10">
    <source>
        <dbReference type="PROSITE" id="PS50887"/>
    </source>
</evidence>
<dbReference type="AlphaFoldDB" id="A0A2K9LFX4"/>
<dbReference type="SMART" id="SM00091">
    <property type="entry name" value="PAS"/>
    <property type="match status" value="1"/>
</dbReference>
<dbReference type="NCBIfam" id="TIGR00229">
    <property type="entry name" value="sensory_box"/>
    <property type="match status" value="1"/>
</dbReference>
<keyword evidence="5" id="KW-1133">Transmembrane helix</keyword>
<reference evidence="12" key="1">
    <citation type="submission" date="2017-08" db="EMBL/GenBank/DDBJ databases">
        <title>Direct submision.</title>
        <authorList>
            <person name="Kim S.-J."/>
            <person name="Rhee S.-K."/>
        </authorList>
    </citation>
    <scope>NUCLEOTIDE SEQUENCE [LARGE SCALE GENOMIC DNA]</scope>
    <source>
        <strain evidence="12">GI5</strain>
    </source>
</reference>
<dbReference type="InterPro" id="IPR052155">
    <property type="entry name" value="Biofilm_reg_signaling"/>
</dbReference>
<dbReference type="SUPFAM" id="SSF55073">
    <property type="entry name" value="Nucleotide cyclase"/>
    <property type="match status" value="1"/>
</dbReference>
<dbReference type="Gene3D" id="3.30.450.20">
    <property type="entry name" value="PAS domain"/>
    <property type="match status" value="1"/>
</dbReference>
<dbReference type="CDD" id="cd01948">
    <property type="entry name" value="EAL"/>
    <property type="match status" value="1"/>
</dbReference>
<dbReference type="Gene3D" id="6.10.340.10">
    <property type="match status" value="1"/>
</dbReference>
<evidence type="ECO:0000259" key="9">
    <source>
        <dbReference type="PROSITE" id="PS50885"/>
    </source>
</evidence>
<dbReference type="GO" id="GO:0016020">
    <property type="term" value="C:membrane"/>
    <property type="evidence" value="ECO:0007669"/>
    <property type="project" value="InterPro"/>
</dbReference>
<dbReference type="InterPro" id="IPR035919">
    <property type="entry name" value="EAL_sf"/>
</dbReference>
<dbReference type="PROSITE" id="PS50885">
    <property type="entry name" value="HAMP"/>
    <property type="match status" value="1"/>
</dbReference>
<dbReference type="PROSITE" id="PS50113">
    <property type="entry name" value="PAC"/>
    <property type="match status" value="1"/>
</dbReference>
<dbReference type="SMART" id="SM00086">
    <property type="entry name" value="PAC"/>
    <property type="match status" value="1"/>
</dbReference>
<comment type="catalytic activity">
    <reaction evidence="4">
        <text>3',3'-c-di-GMP + H2O = 5'-phosphoguanylyl(3'-&gt;5')guanosine + H(+)</text>
        <dbReference type="Rhea" id="RHEA:24902"/>
        <dbReference type="ChEBI" id="CHEBI:15377"/>
        <dbReference type="ChEBI" id="CHEBI:15378"/>
        <dbReference type="ChEBI" id="CHEBI:58754"/>
        <dbReference type="ChEBI" id="CHEBI:58805"/>
        <dbReference type="EC" id="3.1.4.52"/>
    </reaction>
    <physiologicalReaction direction="left-to-right" evidence="4">
        <dbReference type="Rhea" id="RHEA:24903"/>
    </physiologicalReaction>
</comment>
<sequence>MRYISSMSLRFKTIMIAMITSTLALTTSGVFFSLYDYQSAHKKADQEFRVIATILADRSTVALEFLDQESATDNLASLDAHKAITMACLYDANDALFASFKRNSYNLHRCSANLPEFVPNKVDLFQEVREPVIFDDAVIGTLYLLIDQGDLRETMFLHITTSIIIIIITLFFTFLLAVRLQAFVTVPIRKLQDTAIKIRQSDNYSLRADKTTEDELGNLVDAFNGMVAKIEHDNVALRDSEERFRTLTASSPIGVFQTDEDGQYTYVNARWREITNIYDIHLTQESWIKTLHPEERFQVLSKWRDSLEKGGEFRMEYRMLRDDGEDVNVICHAKPLYEGNGEITGYLGSLSDISELKSVQLQLEQLALYDPLTKLANRHLFRNRLEKAIKHAEREGAMIALLFLDIDHFKKINDTMGHDQGDELLKAIAHRLRFCTRPGDTVARMGGDEFTILVPEIHTDHEADAIARKVLDVLKVPIRLTGLEVIITTSIGISVGLKDAEDANALMKNADLAMYRAKARGRDNYQFFSDEMNVELTRQLAMEAELRIALQQDQFELYYQPQVDLNTGKLIGYEALLRWIHPEKGFIPPSDFIPVAEDSGLILPLGEWVLRSACQHIKQFTERGLLPKDGHVAVNISPRQFHDANLVTVISDLISTTGIESQQLEVEITESLLMENVDSTIATLNMLKQLGIILAIDDFGTGYSSLNYLKRLPIHVLKVDRSFVMDIPKDKDDMEITSAVIAMAHKLGLRVVAEGVEIIEQADFLKENQCDFVQGYYYGKPMSVADLYENIRNFDQWHSSTTGG</sequence>
<organism evidence="11 12">
    <name type="scientific">Ketobacter alkanivorans</name>
    <dbReference type="NCBI Taxonomy" id="1917421"/>
    <lineage>
        <taxon>Bacteria</taxon>
        <taxon>Pseudomonadati</taxon>
        <taxon>Pseudomonadota</taxon>
        <taxon>Gammaproteobacteria</taxon>
        <taxon>Pseudomonadales</taxon>
        <taxon>Ketobacteraceae</taxon>
        <taxon>Ketobacter</taxon>
    </lineage>
</organism>
<dbReference type="SMART" id="SM00304">
    <property type="entry name" value="HAMP"/>
    <property type="match status" value="1"/>
</dbReference>
<dbReference type="CDD" id="cd00130">
    <property type="entry name" value="PAS"/>
    <property type="match status" value="1"/>
</dbReference>
<dbReference type="CDD" id="cd06225">
    <property type="entry name" value="HAMP"/>
    <property type="match status" value="1"/>
</dbReference>
<dbReference type="InterPro" id="IPR001633">
    <property type="entry name" value="EAL_dom"/>
</dbReference>
<evidence type="ECO:0000313" key="12">
    <source>
        <dbReference type="Proteomes" id="UP000235116"/>
    </source>
</evidence>
<feature type="domain" description="HAMP" evidence="9">
    <location>
        <begin position="182"/>
        <end position="235"/>
    </location>
</feature>
<protein>
    <recommendedName>
        <fullName evidence="2">cyclic-guanylate-specific phosphodiesterase</fullName>
        <ecNumber evidence="2">3.1.4.52</ecNumber>
    </recommendedName>
</protein>
<dbReference type="SMART" id="SM00052">
    <property type="entry name" value="EAL"/>
    <property type="match status" value="1"/>
</dbReference>
<dbReference type="Gene3D" id="3.20.20.450">
    <property type="entry name" value="EAL domain"/>
    <property type="match status" value="1"/>
</dbReference>
<dbReference type="InterPro" id="IPR029787">
    <property type="entry name" value="Nucleotide_cyclase"/>
</dbReference>
<name>A0A2K9LFX4_9GAMM</name>
<dbReference type="SMART" id="SM00267">
    <property type="entry name" value="GGDEF"/>
    <property type="match status" value="1"/>
</dbReference>
<dbReference type="InterPro" id="IPR000014">
    <property type="entry name" value="PAS"/>
</dbReference>
<evidence type="ECO:0000256" key="2">
    <source>
        <dbReference type="ARBA" id="ARBA00012282"/>
    </source>
</evidence>
<dbReference type="InterPro" id="IPR000700">
    <property type="entry name" value="PAS-assoc_C"/>
</dbReference>
<keyword evidence="12" id="KW-1185">Reference proteome</keyword>
<dbReference type="InterPro" id="IPR035965">
    <property type="entry name" value="PAS-like_dom_sf"/>
</dbReference>
<dbReference type="RefSeq" id="WP_101892598.1">
    <property type="nucleotide sequence ID" value="NZ_CP022684.1"/>
</dbReference>
<dbReference type="OrthoDB" id="9816034at2"/>
<dbReference type="InterPro" id="IPR043128">
    <property type="entry name" value="Rev_trsase/Diguanyl_cyclase"/>
</dbReference>
<dbReference type="FunFam" id="3.30.70.270:FF:000001">
    <property type="entry name" value="Diguanylate cyclase domain protein"/>
    <property type="match status" value="1"/>
</dbReference>
<dbReference type="InterPro" id="IPR033417">
    <property type="entry name" value="CHASE8"/>
</dbReference>
<dbReference type="PANTHER" id="PTHR44757:SF2">
    <property type="entry name" value="BIOFILM ARCHITECTURE MAINTENANCE PROTEIN MBAA"/>
    <property type="match status" value="1"/>
</dbReference>
<feature type="transmembrane region" description="Helical" evidence="5">
    <location>
        <begin position="14"/>
        <end position="35"/>
    </location>
</feature>
<evidence type="ECO:0000259" key="7">
    <source>
        <dbReference type="PROSITE" id="PS50113"/>
    </source>
</evidence>
<evidence type="ECO:0000259" key="8">
    <source>
        <dbReference type="PROSITE" id="PS50883"/>
    </source>
</evidence>
<dbReference type="SUPFAM" id="SSF158472">
    <property type="entry name" value="HAMP domain-like"/>
    <property type="match status" value="1"/>
</dbReference>
<dbReference type="PROSITE" id="PS50887">
    <property type="entry name" value="GGDEF"/>
    <property type="match status" value="1"/>
</dbReference>
<dbReference type="InterPro" id="IPR003660">
    <property type="entry name" value="HAMP_dom"/>
</dbReference>
<dbReference type="Pfam" id="PF17152">
    <property type="entry name" value="CHASE8"/>
    <property type="match status" value="1"/>
</dbReference>
<dbReference type="KEGG" id="kak:Kalk_01920"/>
<dbReference type="EMBL" id="CP022684">
    <property type="protein sequence ID" value="AUM11258.1"/>
    <property type="molecule type" value="Genomic_DNA"/>
</dbReference>
<dbReference type="InterPro" id="IPR013655">
    <property type="entry name" value="PAS_fold_3"/>
</dbReference>
<keyword evidence="5" id="KW-0472">Membrane</keyword>
<accession>A0A2K9LFX4</accession>
<dbReference type="Pfam" id="PF00563">
    <property type="entry name" value="EAL"/>
    <property type="match status" value="1"/>
</dbReference>
<dbReference type="Pfam" id="PF08447">
    <property type="entry name" value="PAS_3"/>
    <property type="match status" value="1"/>
</dbReference>
<dbReference type="InterPro" id="IPR000160">
    <property type="entry name" value="GGDEF_dom"/>
</dbReference>
<comment type="cofactor">
    <cofactor evidence="1">
        <name>Mg(2+)</name>
        <dbReference type="ChEBI" id="CHEBI:18420"/>
    </cofactor>
</comment>